<evidence type="ECO:0000256" key="1">
    <source>
        <dbReference type="SAM" id="Coils"/>
    </source>
</evidence>
<proteinExistence type="predicted"/>
<organism evidence="3">
    <name type="scientific">Ditylum brightwellii</name>
    <dbReference type="NCBI Taxonomy" id="49249"/>
    <lineage>
        <taxon>Eukaryota</taxon>
        <taxon>Sar</taxon>
        <taxon>Stramenopiles</taxon>
        <taxon>Ochrophyta</taxon>
        <taxon>Bacillariophyta</taxon>
        <taxon>Mediophyceae</taxon>
        <taxon>Lithodesmiophycidae</taxon>
        <taxon>Lithodesmiales</taxon>
        <taxon>Lithodesmiaceae</taxon>
        <taxon>Ditylum</taxon>
    </lineage>
</organism>
<feature type="region of interest" description="Disordered" evidence="2">
    <location>
        <begin position="14"/>
        <end position="33"/>
    </location>
</feature>
<dbReference type="AlphaFoldDB" id="A0A7S4RTM8"/>
<name>A0A7S4RTM8_9STRA</name>
<accession>A0A7S4RTM8</accession>
<dbReference type="EMBL" id="HBNS01030446">
    <property type="protein sequence ID" value="CAE4624331.1"/>
    <property type="molecule type" value="Transcribed_RNA"/>
</dbReference>
<gene>
    <name evidence="3" type="ORF">DBRI00130_LOCUS23899</name>
</gene>
<feature type="coiled-coil region" evidence="1">
    <location>
        <begin position="93"/>
        <end position="169"/>
    </location>
</feature>
<evidence type="ECO:0000313" key="3">
    <source>
        <dbReference type="EMBL" id="CAE4624331.1"/>
    </source>
</evidence>
<evidence type="ECO:0000256" key="2">
    <source>
        <dbReference type="SAM" id="MobiDB-lite"/>
    </source>
</evidence>
<keyword evidence="1" id="KW-0175">Coiled coil</keyword>
<sequence length="269" mass="30437">MASAKEEEELLKYLKENPAVSRGIDDDDDDDDDDELVGCTWEQALYNSLAILGVLSSLLAMSIEDSFAVSCVCVICMIVGPAAAIKETKLSNLEALKDMTKEMKGEAKKLESANKKLAKKNKKLKKGVERLKKLKESFDVITDQQGQSTEMLEKQLEEFKKIQEKIEANVETKVIQNLISVITTTDKDGDYEVDENEISQLVDRLNAIEGFTLNEKLFRQKWKKTDHSFGAVLEIVQNLMDANVPEKENIFKMSMKMSQRLIFKKEDSP</sequence>
<reference evidence="3" key="1">
    <citation type="submission" date="2021-01" db="EMBL/GenBank/DDBJ databases">
        <authorList>
            <person name="Corre E."/>
            <person name="Pelletier E."/>
            <person name="Niang G."/>
            <person name="Scheremetjew M."/>
            <person name="Finn R."/>
            <person name="Kale V."/>
            <person name="Holt S."/>
            <person name="Cochrane G."/>
            <person name="Meng A."/>
            <person name="Brown T."/>
            <person name="Cohen L."/>
        </authorList>
    </citation>
    <scope>NUCLEOTIDE SEQUENCE</scope>
    <source>
        <strain evidence="3">GSO104</strain>
    </source>
</reference>
<protein>
    <submittedName>
        <fullName evidence="3">Uncharacterized protein</fullName>
    </submittedName>
</protein>